<evidence type="ECO:0000313" key="3">
    <source>
        <dbReference type="Proteomes" id="UP000256864"/>
    </source>
</evidence>
<keyword evidence="1" id="KW-1133">Transmembrane helix</keyword>
<dbReference type="GeneID" id="82297685"/>
<keyword evidence="3" id="KW-1185">Reference proteome</keyword>
<accession>A0A371NC92</accession>
<name>A0A371NC92_9EURY</name>
<reference evidence="2 3" key="1">
    <citation type="submission" date="2018-07" db="EMBL/GenBank/DDBJ databases">
        <title>Genomic Encyclopedia of Type Strains, Phase IV (KMG-IV): sequencing the most valuable type-strain genomes for metagenomic binning, comparative biology and taxonomic classification.</title>
        <authorList>
            <person name="Goeker M."/>
        </authorList>
    </citation>
    <scope>NUCLEOTIDE SEQUENCE [LARGE SCALE GENOMIC DNA]</scope>
    <source>
        <strain evidence="2 3">DSM 7466</strain>
    </source>
</reference>
<feature type="transmembrane region" description="Helical" evidence="1">
    <location>
        <begin position="53"/>
        <end position="73"/>
    </location>
</feature>
<dbReference type="RefSeq" id="WP_048175797.1">
    <property type="nucleotide sequence ID" value="NZ_QREL01000001.1"/>
</dbReference>
<sequence>MNFYDEIINRIRKVTEERGDGESNISVSAALTAEITFISAVLIAAVMLRKLNFILMVIAVLLLAAVLLTSFPLSARLRTEQGDGFSTMMFYVLLTLGILVSIFYWGGAGV</sequence>
<organism evidence="2 3">
    <name type="scientific">Methanothermobacter defluvii</name>
    <dbReference type="NCBI Taxonomy" id="49339"/>
    <lineage>
        <taxon>Archaea</taxon>
        <taxon>Methanobacteriati</taxon>
        <taxon>Methanobacteriota</taxon>
        <taxon>Methanomada group</taxon>
        <taxon>Methanobacteria</taxon>
        <taxon>Methanobacteriales</taxon>
        <taxon>Methanobacteriaceae</taxon>
        <taxon>Methanothermobacter</taxon>
    </lineage>
</organism>
<evidence type="ECO:0000256" key="1">
    <source>
        <dbReference type="SAM" id="Phobius"/>
    </source>
</evidence>
<dbReference type="AlphaFoldDB" id="A0A371NC92"/>
<dbReference type="EMBL" id="QREL01000001">
    <property type="protein sequence ID" value="REE28139.1"/>
    <property type="molecule type" value="Genomic_DNA"/>
</dbReference>
<proteinExistence type="predicted"/>
<protein>
    <submittedName>
        <fullName evidence="2">Membrane-bound hydrogenase subunit ehbG</fullName>
    </submittedName>
</protein>
<keyword evidence="1" id="KW-0472">Membrane</keyword>
<keyword evidence="1" id="KW-0812">Transmembrane</keyword>
<evidence type="ECO:0000313" key="2">
    <source>
        <dbReference type="EMBL" id="REE28139.1"/>
    </source>
</evidence>
<feature type="transmembrane region" description="Helical" evidence="1">
    <location>
        <begin position="25"/>
        <end position="46"/>
    </location>
</feature>
<dbReference type="Proteomes" id="UP000256864">
    <property type="component" value="Unassembled WGS sequence"/>
</dbReference>
<comment type="caution">
    <text evidence="2">The sequence shown here is derived from an EMBL/GenBank/DDBJ whole genome shotgun (WGS) entry which is preliminary data.</text>
</comment>
<feature type="transmembrane region" description="Helical" evidence="1">
    <location>
        <begin position="85"/>
        <end position="105"/>
    </location>
</feature>
<gene>
    <name evidence="2" type="ORF">C7452_0138</name>
</gene>